<dbReference type="InterPro" id="IPR037401">
    <property type="entry name" value="SnoaL-like"/>
</dbReference>
<evidence type="ECO:0000313" key="3">
    <source>
        <dbReference type="Proteomes" id="UP000545037"/>
    </source>
</evidence>
<dbReference type="RefSeq" id="WP_183214612.1">
    <property type="nucleotide sequence ID" value="NZ_JACHOR010000006.1"/>
</dbReference>
<accession>A0A7W9CL05</accession>
<proteinExistence type="predicted"/>
<dbReference type="Gene3D" id="3.10.450.50">
    <property type="match status" value="1"/>
</dbReference>
<comment type="caution">
    <text evidence="2">The sequence shown here is derived from an EMBL/GenBank/DDBJ whole genome shotgun (WGS) entry which is preliminary data.</text>
</comment>
<dbReference type="AlphaFoldDB" id="A0A7W9CL05"/>
<protein>
    <recommendedName>
        <fullName evidence="1">SnoaL-like domain-containing protein</fullName>
    </recommendedName>
</protein>
<reference evidence="2 3" key="1">
    <citation type="submission" date="2020-08" db="EMBL/GenBank/DDBJ databases">
        <title>Genomic Encyclopedia of Type Strains, Phase IV (KMG-IV): sequencing the most valuable type-strain genomes for metagenomic binning, comparative biology and taxonomic classification.</title>
        <authorList>
            <person name="Goeker M."/>
        </authorList>
    </citation>
    <scope>NUCLEOTIDE SEQUENCE [LARGE SCALE GENOMIC DNA]</scope>
    <source>
        <strain evidence="2 3">DSM 4737</strain>
    </source>
</reference>
<dbReference type="InterPro" id="IPR032710">
    <property type="entry name" value="NTF2-like_dom_sf"/>
</dbReference>
<evidence type="ECO:0000313" key="2">
    <source>
        <dbReference type="EMBL" id="MBB5747635.1"/>
    </source>
</evidence>
<organism evidence="2 3">
    <name type="scientific">Brevundimonas variabilis</name>
    <dbReference type="NCBI Taxonomy" id="74312"/>
    <lineage>
        <taxon>Bacteria</taxon>
        <taxon>Pseudomonadati</taxon>
        <taxon>Pseudomonadota</taxon>
        <taxon>Alphaproteobacteria</taxon>
        <taxon>Caulobacterales</taxon>
        <taxon>Caulobacteraceae</taxon>
        <taxon>Brevundimonas</taxon>
    </lineage>
</organism>
<dbReference type="Pfam" id="PF12680">
    <property type="entry name" value="SnoaL_2"/>
    <property type="match status" value="1"/>
</dbReference>
<feature type="domain" description="SnoaL-like" evidence="1">
    <location>
        <begin position="10"/>
        <end position="103"/>
    </location>
</feature>
<gene>
    <name evidence="2" type="ORF">GGR13_003263</name>
</gene>
<keyword evidence="3" id="KW-1185">Reference proteome</keyword>
<name>A0A7W9CL05_9CAUL</name>
<dbReference type="Proteomes" id="UP000545037">
    <property type="component" value="Unassembled WGS sequence"/>
</dbReference>
<sequence>MTPTLPKPIADYVSANARLDLDGMLQTFASDAVVRDDGGEHRGRQALRGWIRDATLAASAVFTPDTCQEENGQVVLNGLTHGNFQGSPIRFTLRFTLEDSLIRALEIS</sequence>
<dbReference type="SUPFAM" id="SSF54427">
    <property type="entry name" value="NTF2-like"/>
    <property type="match status" value="1"/>
</dbReference>
<dbReference type="EMBL" id="JACHOR010000006">
    <property type="protein sequence ID" value="MBB5747635.1"/>
    <property type="molecule type" value="Genomic_DNA"/>
</dbReference>
<evidence type="ECO:0000259" key="1">
    <source>
        <dbReference type="Pfam" id="PF12680"/>
    </source>
</evidence>